<organism evidence="1 2">
    <name type="scientific">Vespula squamosa</name>
    <name type="common">Southern yellow jacket</name>
    <name type="synonym">Wasp</name>
    <dbReference type="NCBI Taxonomy" id="30214"/>
    <lineage>
        <taxon>Eukaryota</taxon>
        <taxon>Metazoa</taxon>
        <taxon>Ecdysozoa</taxon>
        <taxon>Arthropoda</taxon>
        <taxon>Hexapoda</taxon>
        <taxon>Insecta</taxon>
        <taxon>Pterygota</taxon>
        <taxon>Neoptera</taxon>
        <taxon>Endopterygota</taxon>
        <taxon>Hymenoptera</taxon>
        <taxon>Apocrita</taxon>
        <taxon>Aculeata</taxon>
        <taxon>Vespoidea</taxon>
        <taxon>Vespidae</taxon>
        <taxon>Vespinae</taxon>
        <taxon>Vespula</taxon>
    </lineage>
</organism>
<evidence type="ECO:0000313" key="1">
    <source>
        <dbReference type="EMBL" id="KAL2740352.1"/>
    </source>
</evidence>
<sequence>MFLFFSPELPPLAKGHRMPCLFPKEILLRPGNAVVLARSHCGSGTEEGAYSTQLMVVFLEQV</sequence>
<evidence type="ECO:0000313" key="2">
    <source>
        <dbReference type="Proteomes" id="UP001607302"/>
    </source>
</evidence>
<proteinExistence type="predicted"/>
<dbReference type="AlphaFoldDB" id="A0ABD2C5M8"/>
<comment type="caution">
    <text evidence="1">The sequence shown here is derived from an EMBL/GenBank/DDBJ whole genome shotgun (WGS) entry which is preliminary data.</text>
</comment>
<protein>
    <submittedName>
        <fullName evidence="1">Uncharacterized protein</fullName>
    </submittedName>
</protein>
<dbReference type="EMBL" id="JAUDFV010000020">
    <property type="protein sequence ID" value="KAL2740352.1"/>
    <property type="molecule type" value="Genomic_DNA"/>
</dbReference>
<keyword evidence="2" id="KW-1185">Reference proteome</keyword>
<accession>A0ABD2C5M8</accession>
<dbReference type="Proteomes" id="UP001607302">
    <property type="component" value="Unassembled WGS sequence"/>
</dbReference>
<gene>
    <name evidence="1" type="ORF">V1478_000493</name>
</gene>
<reference evidence="1 2" key="1">
    <citation type="journal article" date="2024" name="Ann. Entomol. Soc. Am.">
        <title>Genomic analyses of the southern and eastern yellowjacket wasps (Hymenoptera: Vespidae) reveal evolutionary signatures of social life.</title>
        <authorList>
            <person name="Catto M.A."/>
            <person name="Caine P.B."/>
            <person name="Orr S.E."/>
            <person name="Hunt B.G."/>
            <person name="Goodisman M.A.D."/>
        </authorList>
    </citation>
    <scope>NUCLEOTIDE SEQUENCE [LARGE SCALE GENOMIC DNA]</scope>
    <source>
        <strain evidence="1">233</strain>
        <tissue evidence="1">Head and thorax</tissue>
    </source>
</reference>
<name>A0ABD2C5M8_VESSQ</name>